<dbReference type="OrthoDB" id="6928269at2759"/>
<dbReference type="SUPFAM" id="SSF56672">
    <property type="entry name" value="DNA/RNA polymerases"/>
    <property type="match status" value="1"/>
</dbReference>
<dbReference type="InterPro" id="IPR043128">
    <property type="entry name" value="Rev_trsase/Diguanyl_cyclase"/>
</dbReference>
<evidence type="ECO:0000313" key="3">
    <source>
        <dbReference type="Proteomes" id="UP000596742"/>
    </source>
</evidence>
<keyword evidence="3" id="KW-1185">Reference proteome</keyword>
<dbReference type="InterPro" id="IPR043502">
    <property type="entry name" value="DNA/RNA_pol_sf"/>
</dbReference>
<dbReference type="EMBL" id="UYJE01004194">
    <property type="protein sequence ID" value="VDI25873.1"/>
    <property type="molecule type" value="Genomic_DNA"/>
</dbReference>
<sequence>MEGIHSVKDLIQKSDWMIKIDLTDAYLTVPVLKQHQNMSSFQWQGKTYQFQVLPFGISVAPLVFTKLMKVPASFLRRLGIRLVVYLDDILILNQSKREMSVRSTTYSKASSKFRISNKRKEISFCPISTNAFSRISSELGRYESVPSNPKIQKIQKLCKEVKNSVKITVKKLSELIGNLTASIQAIFPAPLHYRHLQVEKNQRLNQTLSYNSELVLSQKSSKRIKLVDTPVNSLEWGGLLISIQPSVIIQTDASNVGWGAVMNKVSIGGPWLQSEKSFHINALELIAVTHAVKSFLKDRHNLQVLIQTDNITTMTYINKMGGTVSKVCNKLALELWTWCLQKDIVLKADFIQVERI</sequence>
<reference evidence="2" key="1">
    <citation type="submission" date="2018-11" db="EMBL/GenBank/DDBJ databases">
        <authorList>
            <person name="Alioto T."/>
            <person name="Alioto T."/>
        </authorList>
    </citation>
    <scope>NUCLEOTIDE SEQUENCE</scope>
</reference>
<dbReference type="PANTHER" id="PTHR33050:SF7">
    <property type="entry name" value="RIBONUCLEASE H"/>
    <property type="match status" value="1"/>
</dbReference>
<name>A0A8B6DXQ7_MYTGA</name>
<accession>A0A8B6DXQ7</accession>
<dbReference type="Proteomes" id="UP000596742">
    <property type="component" value="Unassembled WGS sequence"/>
</dbReference>
<gene>
    <name evidence="2" type="ORF">MGAL_10B064805</name>
</gene>
<dbReference type="AlphaFoldDB" id="A0A8B6DXQ7"/>
<dbReference type="PANTHER" id="PTHR33050">
    <property type="entry name" value="REVERSE TRANSCRIPTASE DOMAIN-CONTAINING PROTEIN"/>
    <property type="match status" value="1"/>
</dbReference>
<dbReference type="InterPro" id="IPR052055">
    <property type="entry name" value="Hepadnavirus_pol/RT"/>
</dbReference>
<dbReference type="PROSITE" id="PS50878">
    <property type="entry name" value="RT_POL"/>
    <property type="match status" value="1"/>
</dbReference>
<organism evidence="2 3">
    <name type="scientific">Mytilus galloprovincialis</name>
    <name type="common">Mediterranean mussel</name>
    <dbReference type="NCBI Taxonomy" id="29158"/>
    <lineage>
        <taxon>Eukaryota</taxon>
        <taxon>Metazoa</taxon>
        <taxon>Spiralia</taxon>
        <taxon>Lophotrochozoa</taxon>
        <taxon>Mollusca</taxon>
        <taxon>Bivalvia</taxon>
        <taxon>Autobranchia</taxon>
        <taxon>Pteriomorphia</taxon>
        <taxon>Mytilida</taxon>
        <taxon>Mytiloidea</taxon>
        <taxon>Mytilidae</taxon>
        <taxon>Mytilinae</taxon>
        <taxon>Mytilus</taxon>
    </lineage>
</organism>
<evidence type="ECO:0000259" key="1">
    <source>
        <dbReference type="PROSITE" id="PS50878"/>
    </source>
</evidence>
<evidence type="ECO:0000313" key="2">
    <source>
        <dbReference type="EMBL" id="VDI25873.1"/>
    </source>
</evidence>
<dbReference type="Pfam" id="PF00078">
    <property type="entry name" value="RVT_1"/>
    <property type="match status" value="1"/>
</dbReference>
<dbReference type="InterPro" id="IPR000477">
    <property type="entry name" value="RT_dom"/>
</dbReference>
<comment type="caution">
    <text evidence="2">The sequence shown here is derived from an EMBL/GenBank/DDBJ whole genome shotgun (WGS) entry which is preliminary data.</text>
</comment>
<feature type="domain" description="Reverse transcriptase" evidence="1">
    <location>
        <begin position="1"/>
        <end position="139"/>
    </location>
</feature>
<protein>
    <recommendedName>
        <fullName evidence="1">Reverse transcriptase domain-containing protein</fullName>
    </recommendedName>
</protein>
<dbReference type="Gene3D" id="3.10.10.10">
    <property type="entry name" value="HIV Type 1 Reverse Transcriptase, subunit A, domain 1"/>
    <property type="match status" value="1"/>
</dbReference>
<dbReference type="Gene3D" id="3.30.70.270">
    <property type="match status" value="1"/>
</dbReference>
<dbReference type="CDD" id="cd09275">
    <property type="entry name" value="RNase_HI_RT_DIRS1"/>
    <property type="match status" value="1"/>
</dbReference>
<proteinExistence type="predicted"/>
<dbReference type="CDD" id="cd03714">
    <property type="entry name" value="RT_DIRS1"/>
    <property type="match status" value="1"/>
</dbReference>